<sequence length="421" mass="47211">MNSQAVMETKQCPALSRGVIAQELVSLDPHGDVILEINDNDSQEVLRLLVSTNVLRLSSPVFAGMFGSRFREGQNLHNEERGTVKLMDDNAFAMKTILEILHHHPPADIDPNKNAREIASIAIHCDKYDCRAALRPWTYYWFRDLGTGQRSPTELTLLLVAAYRFDEPRQFSVVSTMAVKYMPLEVLTNWDDDDRLDHFPEVAADNRLVAPVAVLDFLAGLVTEVPRHIGDGDDDHHARKNTDVIEIRLAHFSIKEYLMSPRMSSNISATFGIKETDANIRIAESCLACHLHWSKSVLATPYLLREHHLWEYVVAYWPKHLDLIPSDKCTLSVTKGVLQVFTRGSQSLLNMARIRDPDRWGCDSAWHKTADELVLPLYYACSIDALKLAGIIIEADGISAIGEVSGNSSFGNALQAAVWHS</sequence>
<reference evidence="1" key="1">
    <citation type="submission" date="2021-02" db="EMBL/GenBank/DDBJ databases">
        <title>Genome sequence Cadophora malorum strain M34.</title>
        <authorList>
            <person name="Stefanovic E."/>
            <person name="Vu D."/>
            <person name="Scully C."/>
            <person name="Dijksterhuis J."/>
            <person name="Roader J."/>
            <person name="Houbraken J."/>
        </authorList>
    </citation>
    <scope>NUCLEOTIDE SEQUENCE</scope>
    <source>
        <strain evidence="1">M34</strain>
    </source>
</reference>
<dbReference type="Proteomes" id="UP000664132">
    <property type="component" value="Unassembled WGS sequence"/>
</dbReference>
<comment type="caution">
    <text evidence="1">The sequence shown here is derived from an EMBL/GenBank/DDBJ whole genome shotgun (WGS) entry which is preliminary data.</text>
</comment>
<gene>
    <name evidence="1" type="ORF">IFR04_000273</name>
</gene>
<protein>
    <recommendedName>
        <fullName evidence="3">BTB domain-containing protein</fullName>
    </recommendedName>
</protein>
<dbReference type="OrthoDB" id="3551485at2759"/>
<name>A0A8H7WLF1_9HELO</name>
<accession>A0A8H7WLF1</accession>
<dbReference type="EMBL" id="JAFJYH010000001">
    <property type="protein sequence ID" value="KAG4426842.1"/>
    <property type="molecule type" value="Genomic_DNA"/>
</dbReference>
<dbReference type="InterPro" id="IPR011333">
    <property type="entry name" value="SKP1/BTB/POZ_sf"/>
</dbReference>
<keyword evidence="2" id="KW-1185">Reference proteome</keyword>
<dbReference type="Gene3D" id="3.30.710.10">
    <property type="entry name" value="Potassium Channel Kv1.1, Chain A"/>
    <property type="match status" value="1"/>
</dbReference>
<evidence type="ECO:0000313" key="1">
    <source>
        <dbReference type="EMBL" id="KAG4426842.1"/>
    </source>
</evidence>
<dbReference type="AlphaFoldDB" id="A0A8H7WLF1"/>
<proteinExistence type="predicted"/>
<evidence type="ECO:0008006" key="3">
    <source>
        <dbReference type="Google" id="ProtNLM"/>
    </source>
</evidence>
<evidence type="ECO:0000313" key="2">
    <source>
        <dbReference type="Proteomes" id="UP000664132"/>
    </source>
</evidence>
<organism evidence="1 2">
    <name type="scientific">Cadophora malorum</name>
    <dbReference type="NCBI Taxonomy" id="108018"/>
    <lineage>
        <taxon>Eukaryota</taxon>
        <taxon>Fungi</taxon>
        <taxon>Dikarya</taxon>
        <taxon>Ascomycota</taxon>
        <taxon>Pezizomycotina</taxon>
        <taxon>Leotiomycetes</taxon>
        <taxon>Helotiales</taxon>
        <taxon>Ploettnerulaceae</taxon>
        <taxon>Cadophora</taxon>
    </lineage>
</organism>